<keyword evidence="1" id="KW-0472">Membrane</keyword>
<sequence>MEKFRRFLHPVWTGFVLLIAAYVLRGVFLCARDTFLYNRLDLCDPADFKIYHRNTEPKRWRSQVHTYRLYGTLYPEIRNADMRVGYDAYSRYAIGDTIRVYATSSGRVVPVSTVEKMRIWHIGSRGLASEHLPELFGLIGGGLVLWRCANRRRS</sequence>
<evidence type="ECO:0000313" key="3">
    <source>
        <dbReference type="EMBL" id="MCQ5082735.1"/>
    </source>
</evidence>
<accession>A0A9P4DPU7</accession>
<dbReference type="AlphaFoldDB" id="A0A9P4DPU7"/>
<dbReference type="EMBL" id="VVUY01000003">
    <property type="protein sequence ID" value="KAA2563148.1"/>
    <property type="molecule type" value="Genomic_DNA"/>
</dbReference>
<dbReference type="Proteomes" id="UP001205035">
    <property type="component" value="Unassembled WGS sequence"/>
</dbReference>
<evidence type="ECO:0000256" key="1">
    <source>
        <dbReference type="SAM" id="Phobius"/>
    </source>
</evidence>
<name>A0A9P4DPU7_9BACT</name>
<proteinExistence type="predicted"/>
<keyword evidence="1" id="KW-0812">Transmembrane</keyword>
<organism evidence="2 4">
    <name type="scientific">Alistipes onderdonkii</name>
    <dbReference type="NCBI Taxonomy" id="328813"/>
    <lineage>
        <taxon>Bacteria</taxon>
        <taxon>Pseudomonadati</taxon>
        <taxon>Bacteroidota</taxon>
        <taxon>Bacteroidia</taxon>
        <taxon>Bacteroidales</taxon>
        <taxon>Rikenellaceae</taxon>
        <taxon>Alistipes</taxon>
    </lineage>
</organism>
<dbReference type="RefSeq" id="WP_055204289.1">
    <property type="nucleotide sequence ID" value="NZ_DAWDUM010000002.1"/>
</dbReference>
<evidence type="ECO:0000313" key="4">
    <source>
        <dbReference type="Proteomes" id="UP000323119"/>
    </source>
</evidence>
<dbReference type="Proteomes" id="UP000323119">
    <property type="component" value="Unassembled WGS sequence"/>
</dbReference>
<keyword evidence="1" id="KW-1133">Transmembrane helix</keyword>
<gene>
    <name evidence="2" type="ORF">F2S36_04990</name>
    <name evidence="3" type="ORF">NE651_07490</name>
</gene>
<reference evidence="3" key="2">
    <citation type="submission" date="2022-06" db="EMBL/GenBank/DDBJ databases">
        <title>Isolation of gut microbiota from human fecal samples.</title>
        <authorList>
            <person name="Pamer E.G."/>
            <person name="Barat B."/>
            <person name="Waligurski E."/>
            <person name="Medina S."/>
            <person name="Paddock L."/>
            <person name="Mostad J."/>
        </authorList>
    </citation>
    <scope>NUCLEOTIDE SEQUENCE</scope>
    <source>
        <strain evidence="3">DFI.6.22</strain>
    </source>
</reference>
<feature type="transmembrane region" description="Helical" evidence="1">
    <location>
        <begin position="12"/>
        <end position="31"/>
    </location>
</feature>
<reference evidence="2 4" key="1">
    <citation type="journal article" date="2019" name="Nat. Med.">
        <title>A library of human gut bacterial isolates paired with longitudinal multiomics data enables mechanistic microbiome research.</title>
        <authorList>
            <person name="Poyet M."/>
            <person name="Groussin M."/>
            <person name="Gibbons S.M."/>
            <person name="Avila-Pacheco J."/>
            <person name="Jiang X."/>
            <person name="Kearney S.M."/>
            <person name="Perrotta A.R."/>
            <person name="Berdy B."/>
            <person name="Zhao S."/>
            <person name="Lieberman T.D."/>
            <person name="Swanson P.K."/>
            <person name="Smith M."/>
            <person name="Roesemann S."/>
            <person name="Alexander J.E."/>
            <person name="Rich S.A."/>
            <person name="Livny J."/>
            <person name="Vlamakis H."/>
            <person name="Clish C."/>
            <person name="Bullock K."/>
            <person name="Deik A."/>
            <person name="Scott J."/>
            <person name="Pierce K.A."/>
            <person name="Xavier R.J."/>
            <person name="Alm E.J."/>
        </authorList>
    </citation>
    <scope>NUCLEOTIDE SEQUENCE [LARGE SCALE GENOMIC DNA]</scope>
    <source>
        <strain evidence="2 4">BIOML-A204</strain>
    </source>
</reference>
<dbReference type="EMBL" id="JANGBQ010000008">
    <property type="protein sequence ID" value="MCQ5082735.1"/>
    <property type="molecule type" value="Genomic_DNA"/>
</dbReference>
<evidence type="ECO:0000313" key="2">
    <source>
        <dbReference type="EMBL" id="KAA2563148.1"/>
    </source>
</evidence>
<comment type="caution">
    <text evidence="2">The sequence shown here is derived from an EMBL/GenBank/DDBJ whole genome shotgun (WGS) entry which is preliminary data.</text>
</comment>
<protein>
    <submittedName>
        <fullName evidence="2">Uncharacterized protein</fullName>
    </submittedName>
</protein>